<name>D5XB29_THEPJ</name>
<evidence type="ECO:0000259" key="1">
    <source>
        <dbReference type="PROSITE" id="PS51352"/>
    </source>
</evidence>
<dbReference type="InterPro" id="IPR036249">
    <property type="entry name" value="Thioredoxin-like_sf"/>
</dbReference>
<dbReference type="GO" id="GO:0016671">
    <property type="term" value="F:oxidoreductase activity, acting on a sulfur group of donors, disulfide as acceptor"/>
    <property type="evidence" value="ECO:0007669"/>
    <property type="project" value="TreeGrafter"/>
</dbReference>
<accession>D5XB29</accession>
<dbReference type="InterPro" id="IPR044241">
    <property type="entry name" value="TxlA/HCF164"/>
</dbReference>
<dbReference type="STRING" id="635013.TherJR_0468"/>
<dbReference type="PROSITE" id="PS51352">
    <property type="entry name" value="THIOREDOXIN_2"/>
    <property type="match status" value="1"/>
</dbReference>
<gene>
    <name evidence="2" type="ordered locus">TherJR_0468</name>
</gene>
<dbReference type="OrthoDB" id="9790390at2"/>
<dbReference type="HOGENOM" id="CLU_1812432_0_0_9"/>
<evidence type="ECO:0000313" key="2">
    <source>
        <dbReference type="EMBL" id="ADG81349.1"/>
    </source>
</evidence>
<dbReference type="CDD" id="cd02947">
    <property type="entry name" value="TRX_family"/>
    <property type="match status" value="1"/>
</dbReference>
<dbReference type="SUPFAM" id="SSF52833">
    <property type="entry name" value="Thioredoxin-like"/>
    <property type="match status" value="1"/>
</dbReference>
<dbReference type="RefSeq" id="WP_013119372.1">
    <property type="nucleotide sequence ID" value="NC_014152.1"/>
</dbReference>
<dbReference type="AlphaFoldDB" id="D5XB29"/>
<evidence type="ECO:0000313" key="3">
    <source>
        <dbReference type="Proteomes" id="UP000002377"/>
    </source>
</evidence>
<dbReference type="Pfam" id="PF00085">
    <property type="entry name" value="Thioredoxin"/>
    <property type="match status" value="1"/>
</dbReference>
<reference evidence="2 3" key="1">
    <citation type="submission" date="2010-05" db="EMBL/GenBank/DDBJ databases">
        <title>Complete sequence of Thermincola sp. JR.</title>
        <authorList>
            <consortium name="US DOE Joint Genome Institute"/>
            <person name="Lucas S."/>
            <person name="Copeland A."/>
            <person name="Lapidus A."/>
            <person name="Cheng J.-F."/>
            <person name="Bruce D."/>
            <person name="Goodwin L."/>
            <person name="Pitluck S."/>
            <person name="Chertkov O."/>
            <person name="Detter J.C."/>
            <person name="Han C."/>
            <person name="Tapia R."/>
            <person name="Land M."/>
            <person name="Hauser L."/>
            <person name="Kyrpides N."/>
            <person name="Mikhailova N."/>
            <person name="Hazen T.C."/>
            <person name="Woyke T."/>
        </authorList>
    </citation>
    <scope>NUCLEOTIDE SEQUENCE [LARGE SCALE GENOMIC DNA]</scope>
    <source>
        <strain evidence="2 3">JR</strain>
    </source>
</reference>
<dbReference type="PANTHER" id="PTHR47353">
    <property type="entry name" value="THIOREDOXIN-LIKE PROTEIN HCF164, CHLOROPLASTIC"/>
    <property type="match status" value="1"/>
</dbReference>
<sequence length="145" mass="15954" precursor="true">MKLKATVLIVLVAAVVALFAAKGIKSGSAPEEYSSNTASQTASLIEEAKQKGQPAWLLFHSTTCQSCIEMEAVYNALKPEFEGKVAFININVNDPAEQDLCVQYQIQYIPTTFFLNSKGEITFNYVGVIQQDEMRAKLKELAEGK</sequence>
<organism evidence="2 3">
    <name type="scientific">Thermincola potens (strain JR)</name>
    <dbReference type="NCBI Taxonomy" id="635013"/>
    <lineage>
        <taxon>Bacteria</taxon>
        <taxon>Bacillati</taxon>
        <taxon>Bacillota</taxon>
        <taxon>Clostridia</taxon>
        <taxon>Eubacteriales</taxon>
        <taxon>Thermincolaceae</taxon>
        <taxon>Thermincola</taxon>
    </lineage>
</organism>
<proteinExistence type="predicted"/>
<dbReference type="KEGG" id="tjr:TherJR_0468"/>
<dbReference type="eggNOG" id="COG0526">
    <property type="taxonomic scope" value="Bacteria"/>
</dbReference>
<protein>
    <submittedName>
        <fullName evidence="2">Thioredoxin domain protein</fullName>
    </submittedName>
</protein>
<dbReference type="InterPro" id="IPR013766">
    <property type="entry name" value="Thioredoxin_domain"/>
</dbReference>
<dbReference type="Gene3D" id="3.40.30.10">
    <property type="entry name" value="Glutaredoxin"/>
    <property type="match status" value="1"/>
</dbReference>
<feature type="domain" description="Thioredoxin" evidence="1">
    <location>
        <begin position="10"/>
        <end position="143"/>
    </location>
</feature>
<keyword evidence="3" id="KW-1185">Reference proteome</keyword>
<dbReference type="PANTHER" id="PTHR47353:SF1">
    <property type="entry name" value="THIOREDOXIN-LIKE PROTEIN HCF164, CHLOROPLASTIC"/>
    <property type="match status" value="1"/>
</dbReference>
<dbReference type="EMBL" id="CP002028">
    <property type="protein sequence ID" value="ADG81349.1"/>
    <property type="molecule type" value="Genomic_DNA"/>
</dbReference>
<dbReference type="Proteomes" id="UP000002377">
    <property type="component" value="Chromosome"/>
</dbReference>